<proteinExistence type="predicted"/>
<keyword evidence="1 3" id="KW-0732">Signal</keyword>
<evidence type="ECO:0000256" key="1">
    <source>
        <dbReference type="ARBA" id="ARBA00022729"/>
    </source>
</evidence>
<dbReference type="Pfam" id="PF24568">
    <property type="entry name" value="CC_PcsB"/>
    <property type="match status" value="1"/>
</dbReference>
<feature type="signal peptide" evidence="3">
    <location>
        <begin position="1"/>
        <end position="27"/>
    </location>
</feature>
<protein>
    <submittedName>
        <fullName evidence="5">M48 family peptidase</fullName>
    </submittedName>
</protein>
<sequence>MKKLILHIGLLAFLSVGLMFQPFNAQAASIGDLEQKQESIKDKKSNLDKETQEKQSEIDKLEEQKKDASKDLNELLENIEKTNLKLKKQQEAVTKEKQEIKRIADKIQALKKEIKARQEVLNERARTLQKNGTADNYLSLLMDSDDFSDLIDRVGIVTTIVKADKTIMDEQNRDKNDLKDTQEKEKKQLAKVKQLAEEVKIARNNMESQKLEKKRFDPKPGEEKTFITK</sequence>
<feature type="chain" id="PRO_5032865930" evidence="3">
    <location>
        <begin position="28"/>
        <end position="229"/>
    </location>
</feature>
<gene>
    <name evidence="5" type="ORF">LMUR_06999</name>
</gene>
<reference evidence="5 6" key="1">
    <citation type="submission" date="2012-12" db="EMBL/GenBank/DDBJ databases">
        <title>Novel taxa of Listeriaceae from agricultural environments in the United States.</title>
        <authorList>
            <person name="den Bakker H.C."/>
            <person name="Allred A."/>
            <person name="Warchocki S."/>
            <person name="Wright E.M."/>
            <person name="Burrell A."/>
            <person name="Nightingale K.K."/>
            <person name="Kephart D."/>
            <person name="Wiedmann M."/>
        </authorList>
    </citation>
    <scope>NUCLEOTIDE SEQUENCE [LARGE SCALE GENOMIC DNA]</scope>
    <source>
        <strain evidence="5 6">FSL F6-1183</strain>
    </source>
</reference>
<dbReference type="AlphaFoldDB" id="A0A829R7X1"/>
<name>A0A829R7X1_LISGR</name>
<evidence type="ECO:0000313" key="5">
    <source>
        <dbReference type="EMBL" id="EUJ28290.1"/>
    </source>
</evidence>
<accession>A0A829R7X1</accession>
<dbReference type="Proteomes" id="UP000019251">
    <property type="component" value="Unassembled WGS sequence"/>
</dbReference>
<dbReference type="InterPro" id="IPR057309">
    <property type="entry name" value="PcsB_CC"/>
</dbReference>
<evidence type="ECO:0000313" key="6">
    <source>
        <dbReference type="Proteomes" id="UP000019251"/>
    </source>
</evidence>
<feature type="region of interest" description="Disordered" evidence="2">
    <location>
        <begin position="203"/>
        <end position="229"/>
    </location>
</feature>
<evidence type="ECO:0000256" key="2">
    <source>
        <dbReference type="SAM" id="MobiDB-lite"/>
    </source>
</evidence>
<dbReference type="Gene3D" id="6.10.250.3150">
    <property type="match status" value="1"/>
</dbReference>
<dbReference type="EMBL" id="AODG01000008">
    <property type="protein sequence ID" value="EUJ28290.1"/>
    <property type="molecule type" value="Genomic_DNA"/>
</dbReference>
<organism evidence="5 6">
    <name type="scientific">Listeria grayi FSL F6-1183</name>
    <dbReference type="NCBI Taxonomy" id="1265827"/>
    <lineage>
        <taxon>Bacteria</taxon>
        <taxon>Bacillati</taxon>
        <taxon>Bacillota</taxon>
        <taxon>Bacilli</taxon>
        <taxon>Bacillales</taxon>
        <taxon>Listeriaceae</taxon>
        <taxon>Listeria</taxon>
    </lineage>
</organism>
<evidence type="ECO:0000256" key="3">
    <source>
        <dbReference type="SAM" id="SignalP"/>
    </source>
</evidence>
<feature type="domain" description="Peptidoglycan hydrolase PcsB coiled-coil" evidence="4">
    <location>
        <begin position="107"/>
        <end position="180"/>
    </location>
</feature>
<evidence type="ECO:0000259" key="4">
    <source>
        <dbReference type="Pfam" id="PF24568"/>
    </source>
</evidence>
<comment type="caution">
    <text evidence="5">The sequence shown here is derived from an EMBL/GenBank/DDBJ whole genome shotgun (WGS) entry which is preliminary data.</text>
</comment>
<feature type="compositionally biased region" description="Basic and acidic residues" evidence="2">
    <location>
        <begin position="209"/>
        <end position="229"/>
    </location>
</feature>
<feature type="region of interest" description="Disordered" evidence="2">
    <location>
        <begin position="39"/>
        <end position="64"/>
    </location>
</feature>